<accession>A0A7J6QRU3</accession>
<proteinExistence type="predicted"/>
<evidence type="ECO:0000256" key="1">
    <source>
        <dbReference type="SAM" id="MobiDB-lite"/>
    </source>
</evidence>
<evidence type="ECO:0000313" key="2">
    <source>
        <dbReference type="EMBL" id="KAF4710912.1"/>
    </source>
</evidence>
<gene>
    <name evidence="2" type="ORF">FOZ63_024150</name>
</gene>
<name>A0A7J6QRU3_PEROL</name>
<keyword evidence="3" id="KW-1185">Reference proteome</keyword>
<comment type="caution">
    <text evidence="2">The sequence shown here is derived from an EMBL/GenBank/DDBJ whole genome shotgun (WGS) entry which is preliminary data.</text>
</comment>
<protein>
    <submittedName>
        <fullName evidence="2">Uncharacterized protein</fullName>
    </submittedName>
</protein>
<feature type="compositionally biased region" description="Polar residues" evidence="1">
    <location>
        <begin position="351"/>
        <end position="386"/>
    </location>
</feature>
<feature type="region of interest" description="Disordered" evidence="1">
    <location>
        <begin position="300"/>
        <end position="389"/>
    </location>
</feature>
<organism evidence="2 3">
    <name type="scientific">Perkinsus olseni</name>
    <name type="common">Perkinsus atlanticus</name>
    <dbReference type="NCBI Taxonomy" id="32597"/>
    <lineage>
        <taxon>Eukaryota</taxon>
        <taxon>Sar</taxon>
        <taxon>Alveolata</taxon>
        <taxon>Perkinsozoa</taxon>
        <taxon>Perkinsea</taxon>
        <taxon>Perkinsida</taxon>
        <taxon>Perkinsidae</taxon>
        <taxon>Perkinsus</taxon>
    </lineage>
</organism>
<reference evidence="2 3" key="1">
    <citation type="submission" date="2020-04" db="EMBL/GenBank/DDBJ databases">
        <title>Perkinsus olseni comparative genomics.</title>
        <authorList>
            <person name="Bogema D.R."/>
        </authorList>
    </citation>
    <scope>NUCLEOTIDE SEQUENCE [LARGE SCALE GENOMIC DNA]</scope>
    <source>
        <strain evidence="2 3">ATCC PRA-207</strain>
    </source>
</reference>
<dbReference type="AlphaFoldDB" id="A0A7J6QRU3"/>
<dbReference type="Proteomes" id="UP000553632">
    <property type="component" value="Unassembled WGS sequence"/>
</dbReference>
<sequence>MVERLWEDSPAVGPLPELMSEIMASIPKPVLTLDCPTEEVILKISRIPDFIFAKGGVVYGVSHFESSITLQQISPPEETTTLVSGTIFSSTPASGGKALFYYAADTKHLYILYAVKSPSLAANVNCSRRLPELTSGGMRPNHMVVMEDEIFVAGSIEVIVVWPATAAVNGGKILHLNPGSVKPLCLNIVLVDNSITYLVPLERVREAAPVVFKAKARRPLMNLPTRLAESLIVGSNTFRVRRPDGQYALVGVHPGLVSDNFSLWSSSLLTCPSHAASDLAGNIYLVFDRCPGQQSSIFGHQLQQQASDDPPENRLAFYHRPRRTSGGPPESRQGSHNRRQSAFHTWVREASGNSPETRQGSNERGQSTFNSWRGETSSGSPATGSLFSGGPLQASASTLECRAIPDYRLLRASPYLHL</sequence>
<dbReference type="EMBL" id="JABANO010031028">
    <property type="protein sequence ID" value="KAF4710912.1"/>
    <property type="molecule type" value="Genomic_DNA"/>
</dbReference>
<evidence type="ECO:0000313" key="3">
    <source>
        <dbReference type="Proteomes" id="UP000553632"/>
    </source>
</evidence>